<dbReference type="SMART" id="SM00826">
    <property type="entry name" value="PKS_DH"/>
    <property type="match status" value="1"/>
</dbReference>
<feature type="region of interest" description="C-terminal hotdog fold" evidence="6">
    <location>
        <begin position="1118"/>
        <end position="1270"/>
    </location>
</feature>
<feature type="domain" description="Carrier" evidence="8">
    <location>
        <begin position="2419"/>
        <end position="2495"/>
    </location>
</feature>
<keyword evidence="3" id="KW-0489">Methyltransferase</keyword>
<feature type="domain" description="PKS/mFAS DH" evidence="10">
    <location>
        <begin position="968"/>
        <end position="1270"/>
    </location>
</feature>
<dbReference type="Gene3D" id="3.40.50.720">
    <property type="entry name" value="NAD(P)-binding Rossmann-like Domain"/>
    <property type="match status" value="2"/>
</dbReference>
<dbReference type="Gene3D" id="3.40.50.150">
    <property type="entry name" value="Vaccinia Virus protein VP39"/>
    <property type="match status" value="1"/>
</dbReference>
<evidence type="ECO:0000256" key="6">
    <source>
        <dbReference type="PROSITE-ProRule" id="PRU01363"/>
    </source>
</evidence>
<accession>A0A8T9BI07</accession>
<dbReference type="Pfam" id="PF08659">
    <property type="entry name" value="KR"/>
    <property type="match status" value="1"/>
</dbReference>
<protein>
    <submittedName>
        <fullName evidence="11">Polyketide synthase-nonribosomal peptide synthetase</fullName>
    </submittedName>
</protein>
<dbReference type="InterPro" id="IPR016035">
    <property type="entry name" value="Acyl_Trfase/lysoPLipase"/>
</dbReference>
<dbReference type="PROSITE" id="PS52019">
    <property type="entry name" value="PKS_MFAS_DH"/>
    <property type="match status" value="1"/>
</dbReference>
<dbReference type="EMBL" id="QGMF01000092">
    <property type="protein sequence ID" value="TVY19694.1"/>
    <property type="molecule type" value="Genomic_DNA"/>
</dbReference>
<keyword evidence="1" id="KW-0596">Phosphopantetheine</keyword>
<dbReference type="InterPro" id="IPR009081">
    <property type="entry name" value="PP-bd_ACP"/>
</dbReference>
<evidence type="ECO:0000259" key="10">
    <source>
        <dbReference type="PROSITE" id="PS52019"/>
    </source>
</evidence>
<evidence type="ECO:0000256" key="2">
    <source>
        <dbReference type="ARBA" id="ARBA00022553"/>
    </source>
</evidence>
<evidence type="ECO:0000259" key="8">
    <source>
        <dbReference type="PROSITE" id="PS50075"/>
    </source>
</evidence>
<dbReference type="Gene3D" id="3.40.366.10">
    <property type="entry name" value="Malonyl-Coenzyme A Acyl Carrier Protein, domain 2"/>
    <property type="match status" value="1"/>
</dbReference>
<dbReference type="SMART" id="SM00822">
    <property type="entry name" value="PKS_KR"/>
    <property type="match status" value="1"/>
</dbReference>
<feature type="active site" description="Proton acceptor; for dehydratase activity" evidence="6">
    <location>
        <position position="1000"/>
    </location>
</feature>
<evidence type="ECO:0000256" key="4">
    <source>
        <dbReference type="ARBA" id="ARBA00022679"/>
    </source>
</evidence>
<dbReference type="CDD" id="cd00833">
    <property type="entry name" value="PKS"/>
    <property type="match status" value="1"/>
</dbReference>
<dbReference type="PANTHER" id="PTHR43775">
    <property type="entry name" value="FATTY ACID SYNTHASE"/>
    <property type="match status" value="1"/>
</dbReference>
<dbReference type="SUPFAM" id="SSF51735">
    <property type="entry name" value="NAD(P)-binding Rossmann-fold domains"/>
    <property type="match status" value="1"/>
</dbReference>
<sequence>MPPRKLEPIAIIGTGCRFPGGANSPSKLWDLLREPQDLAKRIPRDRFNIDAFYHPDGSHFGTTDVKESYFLEEDPRRFDSQFFNIQPAEAEVLDPQQRLLLETVFEAIESAGVELDSLKGSNTAVYVGLMCDDYSEIVRRDLNSLPTYAVTGTSRAIMSNRISYFFDWRGPSMTIDTACSSSMVAIHQAVQALRNNESRTAVAAGANLIFGPEAYISESNLHMLSSSGRSRMWDAAADGYARGEATGALVLKRLCDAIEDGDHVECIIRETGVNQDGRTQGITMPSETSQAALIRDTYLRAGLDLTKRNDRCQYFEAHGTGTAVGDPKEAEAVATAFFGYEDNVLTDDVLFVGSIKTVVGHTEGTAGIAGVIKASLALQHGIIPPNLHFNQLNPAIEPFYKHLQVPTAATPWPIVPQGQPRRASVNSFGNGKIALDLIRTLTEHQGLGGTNAHAILESFEPLESNLCSKERPETESSLALLPFVFSAASERSLVATIRNISNYIKANESIHLGNLAFTLSQRSVFPFRAAFSALTGPDLVSKMDTKLALFDGNPSIPCAIRSPTGPCEILGVFTGQGAQWATMGRELLRSSGPFRRTIVELEASLARLPEKDRPSWSLEEEIMSEASFFRINEAALSQPLCTAIQIALVDLLRIAGIRIAGIRFGAVVGHSSGEIAAAYAAGFISAYDAIRIAYYRGLLAKYARGPDGKRGAMIAIGVTYQEAAELCSSPQFEGRVKLAASNSSSSITLSGDIDAIEEIRVSFDEEKKFARILKIDTAYHSHHMSKCSDMYMQALRACNIQVQTPPADACSWCSSVYGGIEMVSNHLLKDTYWRENMVGSVLFSQAVRCAIQTHGSLSMALEVGPHPALKAPVQHTFQEISGSESFYTSTLSRGRNDTEVFAEMLGFVWSHLKPSAVNLRAYGKSIRDDNGALMLMKGLPSYEWDHERVYWNESRCSMLLRTRGDPRHELLGSRLPESIDGEIRWVNFLSPNEIPFVNGHVIQGQKVFPGAGYVTMAIEAAIIMVRGQSIKLLDIEDLKVLRALGFDDDTTGIEIMFTLSSITSRNGAEEVITANFACYSCLNKQAGNMVMMASGTVQAVLGACSDISLPDRLPEDETLTPVHGEPLYAFLAELGYQYSGDFKSLSSMRRKMNKAVGLITNPLDGGSTSSLLIHPAVLDAMFQTMFVAYSSPYDGRLWSLHLPTGVRRITIDPTRCGVGMGSKLLFNAESAGSDLNALSGDVDVFTEDGTTPIMRIEGMAFKPFSEATAADDSELFSEAVWGVASPDGNVLMAEVQATEEEMELGQICERVAYFYYRKLVETVSVAEREKLNLPFHHRSLFNAASEIISQVSEGRHPFARVEWNLDSKEALLEMMSKHPDSADFNIMRAVGENLPGVVRGETTILEHMTKEGLLDDYYKRGLGFNPTHELISRMVAQIAHRYPRMNILEIGAGTGGSTKKILPRLDRAFSSYTFTDISTGFFEKAQDVFKDYSSRMVFKTLDIEADTVAQGFEDHSYDLVICANVLHATKSLEQTMVNVRRLLKPGGYLVLLEVTNNGPMRIGFVMSGLPGWWIGADDGRTLCPTISLDKWDSLLKDTGFSGVDSATPTNDPLRYPASVFATQAVDERITHIRQPLHSGGVETSIDHLLILGGKTPKTTRLAEDLTWSLRKYCKHVTRIEGLNELRDTDMSPMTTVISLTELDEPIFKTMTEEKWEALKLLFDLSRNVLWVTQGCLENEPYSNMTVGLCRSVCYELSHLQIQLLDIESSEMPKADLLLEMLLRLQMKDYWEKTEQLHGIVWSTEPEYVLQQGKLHVLRMMPSKHRNNRYNSSRRLITKEADTQSLISLENKEGAYFLTESSKISPPILFNSSPALAMHRIEVSYSLISPIRLAPQANLFLCLGSTKMNGGQTNVIFLSDATKSVVTVPEYYTIPHSPPAGQEAHLLLAANSHLLSLSILQNVPSGSAVVLNDPEPYLADALKVQAAKKGICLTLIASDGCERGSPWVSIHRRSSKRMIKLALPKGPSILIDFASTDSAREVGSRIRECLPKPCEERIPEFCLGDQASFPDILKDAVAFSRSALDNPENFSTAQRFPLKEVANIPNLSQLTTVIDWASPTSVSVKIQPADSANLFFQNKTYLLVGLTRDLGQSLCQWMLTKGAKYVVIASRNPQINPTWLEGLASRGAIVKVMPMDITDRHSVSKVYDDICKTMPPVGGVANGAMVLRDTSFPSMSYDELQTVLRPKVEGTQYLDEIFSTNALDFFILFSSLMAVLGNSGQSNYSAANMYMTSLAAQRRKRGLAASVMNISGIFGIGYVSRVDDVTHKQLAKIKFKPMSEQDLHQMFAEAVLGGTPDSGANPEFTAGLQQISADNNTAWGTNPKFSHFVRSPEEVTTKRDNRESVASLKNQLLLVATEEEATALIEVSLSTRIQRSLLLDDDPDVEIPLTDLGVDSLVAVEVRSWFMKELNVDMPVLKVLGGASISDLVAMALEKLQLEYVPNMGTPEGVSRRSALIRNTSSALSIRSDGSRGGGSSSSNISLATTGASTPNLSEKRLAPNFN</sequence>
<dbReference type="InterPro" id="IPR020841">
    <property type="entry name" value="PKS_Beta-ketoAc_synthase_dom"/>
</dbReference>
<dbReference type="SUPFAM" id="SSF52151">
    <property type="entry name" value="FabD/lysophospholipase-like"/>
    <property type="match status" value="1"/>
</dbReference>
<dbReference type="Pfam" id="PF00109">
    <property type="entry name" value="ketoacyl-synt"/>
    <property type="match status" value="1"/>
</dbReference>
<evidence type="ECO:0000259" key="9">
    <source>
        <dbReference type="PROSITE" id="PS52004"/>
    </source>
</evidence>
<dbReference type="Pfam" id="PF02801">
    <property type="entry name" value="Ketoacyl-synt_C"/>
    <property type="match status" value="1"/>
</dbReference>
<dbReference type="Gene3D" id="1.10.1200.10">
    <property type="entry name" value="ACP-like"/>
    <property type="match status" value="1"/>
</dbReference>
<dbReference type="InterPro" id="IPR042104">
    <property type="entry name" value="PKS_dehydratase_sf"/>
</dbReference>
<dbReference type="InterPro" id="IPR018201">
    <property type="entry name" value="Ketoacyl_synth_AS"/>
</dbReference>
<dbReference type="InterPro" id="IPR014030">
    <property type="entry name" value="Ketoacyl_synth_N"/>
</dbReference>
<evidence type="ECO:0000256" key="3">
    <source>
        <dbReference type="ARBA" id="ARBA00022603"/>
    </source>
</evidence>
<dbReference type="InterPro" id="IPR049900">
    <property type="entry name" value="PKS_mFAS_DH"/>
</dbReference>
<dbReference type="GO" id="GO:0006633">
    <property type="term" value="P:fatty acid biosynthetic process"/>
    <property type="evidence" value="ECO:0007669"/>
    <property type="project" value="InterPro"/>
</dbReference>
<dbReference type="InterPro" id="IPR006162">
    <property type="entry name" value="Ppantetheine_attach_site"/>
</dbReference>
<feature type="domain" description="Ketosynthase family 3 (KS3)" evidence="9">
    <location>
        <begin position="6"/>
        <end position="441"/>
    </location>
</feature>
<gene>
    <name evidence="11" type="primary">ccsA_1</name>
    <name evidence="11" type="ORF">LARI1_G002708</name>
</gene>
<dbReference type="CDD" id="cd02440">
    <property type="entry name" value="AdoMet_MTases"/>
    <property type="match status" value="1"/>
</dbReference>
<keyword evidence="2" id="KW-0597">Phosphoprotein</keyword>
<dbReference type="SUPFAM" id="SSF47336">
    <property type="entry name" value="ACP-like"/>
    <property type="match status" value="1"/>
</dbReference>
<dbReference type="InterPro" id="IPR013968">
    <property type="entry name" value="PKS_KR"/>
</dbReference>
<dbReference type="FunFam" id="3.40.47.10:FF:000019">
    <property type="entry name" value="Polyketide synthase type I"/>
    <property type="match status" value="1"/>
</dbReference>
<name>A0A8T9BI07_9HELO</name>
<feature type="region of interest" description="Disordered" evidence="7">
    <location>
        <begin position="2524"/>
        <end position="2562"/>
    </location>
</feature>
<dbReference type="InterPro" id="IPR016036">
    <property type="entry name" value="Malonyl_transacylase_ACP-bd"/>
</dbReference>
<evidence type="ECO:0000313" key="12">
    <source>
        <dbReference type="Proteomes" id="UP000469559"/>
    </source>
</evidence>
<dbReference type="PANTHER" id="PTHR43775:SF20">
    <property type="entry name" value="HYBRID PKS-NRPS SYNTHETASE APDA"/>
    <property type="match status" value="1"/>
</dbReference>
<feature type="compositionally biased region" description="Polar residues" evidence="7">
    <location>
        <begin position="2542"/>
        <end position="2552"/>
    </location>
</feature>
<feature type="active site" description="Proton donor; for dehydratase activity" evidence="6">
    <location>
        <position position="1179"/>
    </location>
</feature>
<dbReference type="Gene3D" id="3.10.129.110">
    <property type="entry name" value="Polyketide synthase dehydratase"/>
    <property type="match status" value="1"/>
</dbReference>
<dbReference type="InterPro" id="IPR029063">
    <property type="entry name" value="SAM-dependent_MTases_sf"/>
</dbReference>
<dbReference type="Gene3D" id="3.40.47.10">
    <property type="match status" value="1"/>
</dbReference>
<dbReference type="GO" id="GO:0004312">
    <property type="term" value="F:fatty acid synthase activity"/>
    <property type="evidence" value="ECO:0007669"/>
    <property type="project" value="TreeGrafter"/>
</dbReference>
<dbReference type="PROSITE" id="PS00012">
    <property type="entry name" value="PHOSPHOPANTETHEINE"/>
    <property type="match status" value="1"/>
</dbReference>
<dbReference type="PROSITE" id="PS52004">
    <property type="entry name" value="KS3_2"/>
    <property type="match status" value="1"/>
</dbReference>
<dbReference type="GO" id="GO:0004315">
    <property type="term" value="F:3-oxoacyl-[acyl-carrier-protein] synthase activity"/>
    <property type="evidence" value="ECO:0007669"/>
    <property type="project" value="InterPro"/>
</dbReference>
<keyword evidence="4" id="KW-0808">Transferase</keyword>
<feature type="compositionally biased region" description="Basic and acidic residues" evidence="7">
    <location>
        <begin position="2553"/>
        <end position="2562"/>
    </location>
</feature>
<dbReference type="Pfam" id="PF00550">
    <property type="entry name" value="PP-binding"/>
    <property type="match status" value="1"/>
</dbReference>
<dbReference type="InterPro" id="IPR001227">
    <property type="entry name" value="Ac_transferase_dom_sf"/>
</dbReference>
<dbReference type="Pfam" id="PF08242">
    <property type="entry name" value="Methyltransf_12"/>
    <property type="match status" value="1"/>
</dbReference>
<dbReference type="GO" id="GO:0044550">
    <property type="term" value="P:secondary metabolite biosynthetic process"/>
    <property type="evidence" value="ECO:0007669"/>
    <property type="project" value="TreeGrafter"/>
</dbReference>
<dbReference type="InterPro" id="IPR014031">
    <property type="entry name" value="Ketoacyl_synth_C"/>
</dbReference>
<dbReference type="GO" id="GO:0008168">
    <property type="term" value="F:methyltransferase activity"/>
    <property type="evidence" value="ECO:0007669"/>
    <property type="project" value="UniProtKB-KW"/>
</dbReference>
<comment type="caution">
    <text evidence="11">The sequence shown here is derived from an EMBL/GenBank/DDBJ whole genome shotgun (WGS) entry which is preliminary data.</text>
</comment>
<dbReference type="SUPFAM" id="SSF53901">
    <property type="entry name" value="Thiolase-like"/>
    <property type="match status" value="1"/>
</dbReference>
<dbReference type="SMART" id="SM00827">
    <property type="entry name" value="PKS_AT"/>
    <property type="match status" value="1"/>
</dbReference>
<dbReference type="InterPro" id="IPR013217">
    <property type="entry name" value="Methyltransf_12"/>
</dbReference>
<dbReference type="GO" id="GO:0031177">
    <property type="term" value="F:phosphopantetheine binding"/>
    <property type="evidence" value="ECO:0007669"/>
    <property type="project" value="InterPro"/>
</dbReference>
<dbReference type="InterPro" id="IPR057326">
    <property type="entry name" value="KR_dom"/>
</dbReference>
<evidence type="ECO:0000256" key="7">
    <source>
        <dbReference type="SAM" id="MobiDB-lite"/>
    </source>
</evidence>
<dbReference type="InterPro" id="IPR016039">
    <property type="entry name" value="Thiolase-like"/>
</dbReference>
<dbReference type="Pfam" id="PF21089">
    <property type="entry name" value="PKS_DH_N"/>
    <property type="match status" value="1"/>
</dbReference>
<dbReference type="InterPro" id="IPR049551">
    <property type="entry name" value="PKS_DH_C"/>
</dbReference>
<dbReference type="SMART" id="SM00825">
    <property type="entry name" value="PKS_KS"/>
    <property type="match status" value="1"/>
</dbReference>
<dbReference type="PROSITE" id="PS50075">
    <property type="entry name" value="CARRIER"/>
    <property type="match status" value="1"/>
</dbReference>
<dbReference type="SMART" id="SM00823">
    <property type="entry name" value="PKS_PP"/>
    <property type="match status" value="1"/>
</dbReference>
<dbReference type="InterPro" id="IPR020807">
    <property type="entry name" value="PKS_DH"/>
</dbReference>
<dbReference type="OrthoDB" id="329835at2759"/>
<dbReference type="Pfam" id="PF00698">
    <property type="entry name" value="Acyl_transf_1"/>
    <property type="match status" value="1"/>
</dbReference>
<dbReference type="Pfam" id="PF14765">
    <property type="entry name" value="PS-DH"/>
    <property type="match status" value="1"/>
</dbReference>
<evidence type="ECO:0000256" key="5">
    <source>
        <dbReference type="ARBA" id="ARBA00023268"/>
    </source>
</evidence>
<dbReference type="GO" id="GO:0032259">
    <property type="term" value="P:methylation"/>
    <property type="evidence" value="ECO:0007669"/>
    <property type="project" value="UniProtKB-KW"/>
</dbReference>
<keyword evidence="5" id="KW-0511">Multifunctional enzyme</keyword>
<organism evidence="11 12">
    <name type="scientific">Lachnellula arida</name>
    <dbReference type="NCBI Taxonomy" id="1316785"/>
    <lineage>
        <taxon>Eukaryota</taxon>
        <taxon>Fungi</taxon>
        <taxon>Dikarya</taxon>
        <taxon>Ascomycota</taxon>
        <taxon>Pezizomycotina</taxon>
        <taxon>Leotiomycetes</taxon>
        <taxon>Helotiales</taxon>
        <taxon>Lachnaceae</taxon>
        <taxon>Lachnellula</taxon>
    </lineage>
</organism>
<evidence type="ECO:0000313" key="11">
    <source>
        <dbReference type="EMBL" id="TVY19694.1"/>
    </source>
</evidence>
<feature type="region of interest" description="N-terminal hotdog fold" evidence="6">
    <location>
        <begin position="968"/>
        <end position="1104"/>
    </location>
</feature>
<dbReference type="InterPro" id="IPR014043">
    <property type="entry name" value="Acyl_transferase_dom"/>
</dbReference>
<dbReference type="InterPro" id="IPR049552">
    <property type="entry name" value="PKS_DH_N"/>
</dbReference>
<proteinExistence type="predicted"/>
<dbReference type="InterPro" id="IPR036291">
    <property type="entry name" value="NAD(P)-bd_dom_sf"/>
</dbReference>
<evidence type="ECO:0000256" key="1">
    <source>
        <dbReference type="ARBA" id="ARBA00022450"/>
    </source>
</evidence>
<keyword evidence="12" id="KW-1185">Reference proteome</keyword>
<dbReference type="Proteomes" id="UP000469559">
    <property type="component" value="Unassembled WGS sequence"/>
</dbReference>
<dbReference type="InterPro" id="IPR020806">
    <property type="entry name" value="PKS_PP-bd"/>
</dbReference>
<dbReference type="SUPFAM" id="SSF53335">
    <property type="entry name" value="S-adenosyl-L-methionine-dependent methyltransferases"/>
    <property type="match status" value="1"/>
</dbReference>
<dbReference type="PROSITE" id="PS00606">
    <property type="entry name" value="KS3_1"/>
    <property type="match status" value="1"/>
</dbReference>
<reference evidence="11 12" key="1">
    <citation type="submission" date="2018-05" db="EMBL/GenBank/DDBJ databases">
        <title>Whole genome sequencing for identification of molecular markers to develop diagnostic detection tools for the regulated plant pathogen Lachnellula willkommii.</title>
        <authorList>
            <person name="Giroux E."/>
            <person name="Bilodeau G."/>
        </authorList>
    </citation>
    <scope>NUCLEOTIDE SEQUENCE [LARGE SCALE GENOMIC DNA]</scope>
    <source>
        <strain evidence="11 12">CBS 203.66</strain>
    </source>
</reference>
<dbReference type="InterPro" id="IPR050091">
    <property type="entry name" value="PKS_NRPS_Biosynth_Enz"/>
</dbReference>
<dbReference type="SUPFAM" id="SSF55048">
    <property type="entry name" value="Probable ACP-binding domain of malonyl-CoA ACP transacylase"/>
    <property type="match status" value="1"/>
</dbReference>
<dbReference type="InterPro" id="IPR036736">
    <property type="entry name" value="ACP-like_sf"/>
</dbReference>